<reference evidence="3" key="1">
    <citation type="journal article" date="2021" name="bioRxiv">
        <title>Unraveling nitrogen, sulfur and carbon metabolic pathways and microbial community transcriptional responses to substrate deprivation and toxicity stresses in a bioreactor mimicking anoxic brackish coastal sediment conditions.</title>
        <authorList>
            <person name="Martins P.D."/>
            <person name="Echeveste M.J."/>
            <person name="Arshad A."/>
            <person name="Kurth J."/>
            <person name="Ouboter H."/>
            <person name="Jetten M.S.M."/>
            <person name="Welte C.U."/>
        </authorList>
    </citation>
    <scope>NUCLEOTIDE SEQUENCE</scope>
    <source>
        <strain evidence="3">MAG_39</strain>
    </source>
</reference>
<dbReference type="AlphaFoldDB" id="A0A953J9V7"/>
<sequence length="104" mass="12106">MKEKISLTFSETALTDLERLLEYYKEQGSPDAGKRVVSQILAKAEKLTTHPEMGRAVPEFGLDRLRELIDPPFRIIYLREKGKVRIVRVWRSERLLGQEAIQHD</sequence>
<gene>
    <name evidence="3" type="ORF">K8I29_01865</name>
</gene>
<dbReference type="PANTHER" id="PTHR33755">
    <property type="entry name" value="TOXIN PARE1-RELATED"/>
    <property type="match status" value="1"/>
</dbReference>
<dbReference type="PANTHER" id="PTHR33755:SF5">
    <property type="entry name" value="TYPE II TOXIN-ANTITOXIN SYSTEM RELE_PARE FAMILY TOXIN"/>
    <property type="match status" value="1"/>
</dbReference>
<organism evidence="3 4">
    <name type="scientific">Candidatus Nitrobium versatile</name>
    <dbReference type="NCBI Taxonomy" id="2884831"/>
    <lineage>
        <taxon>Bacteria</taxon>
        <taxon>Pseudomonadati</taxon>
        <taxon>Nitrospirota</taxon>
        <taxon>Nitrospiria</taxon>
        <taxon>Nitrospirales</taxon>
        <taxon>Nitrospiraceae</taxon>
        <taxon>Candidatus Nitrobium</taxon>
    </lineage>
</organism>
<accession>A0A953J9V7</accession>
<name>A0A953J9V7_9BACT</name>
<evidence type="ECO:0000313" key="4">
    <source>
        <dbReference type="Proteomes" id="UP000705867"/>
    </source>
</evidence>
<dbReference type="Gene3D" id="3.30.2310.20">
    <property type="entry name" value="RelE-like"/>
    <property type="match status" value="1"/>
</dbReference>
<keyword evidence="2" id="KW-1277">Toxin-antitoxin system</keyword>
<protein>
    <submittedName>
        <fullName evidence="3">Type II toxin-antitoxin system RelE/ParE family toxin</fullName>
    </submittedName>
</protein>
<proteinExistence type="inferred from homology"/>
<comment type="similarity">
    <text evidence="1">Belongs to the RelE toxin family.</text>
</comment>
<dbReference type="InterPro" id="IPR035093">
    <property type="entry name" value="RelE/ParE_toxin_dom_sf"/>
</dbReference>
<evidence type="ECO:0000313" key="3">
    <source>
        <dbReference type="EMBL" id="MBZ0154944.1"/>
    </source>
</evidence>
<dbReference type="EMBL" id="JAIOIV010000016">
    <property type="protein sequence ID" value="MBZ0154944.1"/>
    <property type="molecule type" value="Genomic_DNA"/>
</dbReference>
<dbReference type="InterPro" id="IPR007712">
    <property type="entry name" value="RelE/ParE_toxin"/>
</dbReference>
<comment type="caution">
    <text evidence="3">The sequence shown here is derived from an EMBL/GenBank/DDBJ whole genome shotgun (WGS) entry which is preliminary data.</text>
</comment>
<evidence type="ECO:0000256" key="2">
    <source>
        <dbReference type="ARBA" id="ARBA00022649"/>
    </source>
</evidence>
<evidence type="ECO:0000256" key="1">
    <source>
        <dbReference type="ARBA" id="ARBA00006226"/>
    </source>
</evidence>
<dbReference type="InterPro" id="IPR051803">
    <property type="entry name" value="TA_system_RelE-like_toxin"/>
</dbReference>
<dbReference type="Pfam" id="PF05016">
    <property type="entry name" value="ParE_toxin"/>
    <property type="match status" value="1"/>
</dbReference>
<reference evidence="3" key="2">
    <citation type="submission" date="2021-08" db="EMBL/GenBank/DDBJ databases">
        <authorList>
            <person name="Dalcin Martins P."/>
        </authorList>
    </citation>
    <scope>NUCLEOTIDE SEQUENCE</scope>
    <source>
        <strain evidence="3">MAG_39</strain>
    </source>
</reference>
<dbReference type="Proteomes" id="UP000705867">
    <property type="component" value="Unassembled WGS sequence"/>
</dbReference>